<evidence type="ECO:0000256" key="2">
    <source>
        <dbReference type="ARBA" id="ARBA00006448"/>
    </source>
</evidence>
<dbReference type="OrthoDB" id="9793799at2"/>
<feature type="domain" description="YetF C-terminal" evidence="8">
    <location>
        <begin position="91"/>
        <end position="159"/>
    </location>
</feature>
<name>A0A5B8SRP4_9GAMM</name>
<keyword evidence="11" id="KW-1185">Reference proteome</keyword>
<dbReference type="AlphaFoldDB" id="A0A5B8SRP4"/>
<keyword evidence="6 7" id="KW-0472">Membrane</keyword>
<evidence type="ECO:0000256" key="4">
    <source>
        <dbReference type="ARBA" id="ARBA00022692"/>
    </source>
</evidence>
<keyword evidence="4 7" id="KW-0812">Transmembrane</keyword>
<dbReference type="EMBL" id="CP042382">
    <property type="protein sequence ID" value="QEA39792.1"/>
    <property type="molecule type" value="Genomic_DNA"/>
</dbReference>
<dbReference type="InterPro" id="IPR007353">
    <property type="entry name" value="DUF421"/>
</dbReference>
<dbReference type="PANTHER" id="PTHR34582:SF6">
    <property type="entry name" value="UPF0702 TRANSMEMBRANE PROTEIN YCAP"/>
    <property type="match status" value="1"/>
</dbReference>
<dbReference type="InterPro" id="IPR023090">
    <property type="entry name" value="UPF0702_alpha/beta_dom_sf"/>
</dbReference>
<evidence type="ECO:0000256" key="5">
    <source>
        <dbReference type="ARBA" id="ARBA00022989"/>
    </source>
</evidence>
<evidence type="ECO:0000256" key="1">
    <source>
        <dbReference type="ARBA" id="ARBA00004651"/>
    </source>
</evidence>
<evidence type="ECO:0000313" key="10">
    <source>
        <dbReference type="EMBL" id="QEA39792.1"/>
    </source>
</evidence>
<evidence type="ECO:0000313" key="11">
    <source>
        <dbReference type="Proteomes" id="UP000321272"/>
    </source>
</evidence>
<dbReference type="Proteomes" id="UP000321272">
    <property type="component" value="Chromosome"/>
</dbReference>
<keyword evidence="3" id="KW-1003">Cell membrane</keyword>
<reference evidence="10 11" key="1">
    <citation type="submission" date="2019-06" db="EMBL/GenBank/DDBJ databases">
        <title>Genome analyses of bacteria isolated from kimchi.</title>
        <authorList>
            <person name="Lee S."/>
            <person name="Ahn S."/>
            <person name="Roh S."/>
        </authorList>
    </citation>
    <scope>NUCLEOTIDE SEQUENCE [LARGE SCALE GENOMIC DNA]</scope>
    <source>
        <strain evidence="10 11">CBA4606</strain>
    </source>
</reference>
<dbReference type="Pfam" id="PF20730">
    <property type="entry name" value="YetF_N"/>
    <property type="match status" value="1"/>
</dbReference>
<dbReference type="Pfam" id="PF04239">
    <property type="entry name" value="DUF421"/>
    <property type="match status" value="1"/>
</dbReference>
<evidence type="ECO:0000256" key="3">
    <source>
        <dbReference type="ARBA" id="ARBA00022475"/>
    </source>
</evidence>
<dbReference type="Gene3D" id="3.30.240.20">
    <property type="entry name" value="bsu07140 like domains"/>
    <property type="match status" value="1"/>
</dbReference>
<comment type="similarity">
    <text evidence="2">Belongs to the UPF0702 family.</text>
</comment>
<proteinExistence type="inferred from homology"/>
<protein>
    <submittedName>
        <fullName evidence="10">DUF421 domain-containing protein</fullName>
    </submittedName>
</protein>
<dbReference type="InterPro" id="IPR048454">
    <property type="entry name" value="YetF_N"/>
</dbReference>
<dbReference type="GO" id="GO:0005886">
    <property type="term" value="C:plasma membrane"/>
    <property type="evidence" value="ECO:0007669"/>
    <property type="project" value="UniProtKB-SubCell"/>
</dbReference>
<evidence type="ECO:0000259" key="9">
    <source>
        <dbReference type="Pfam" id="PF20730"/>
    </source>
</evidence>
<dbReference type="RefSeq" id="WP_147184840.1">
    <property type="nucleotide sequence ID" value="NZ_CP042382.1"/>
</dbReference>
<feature type="transmembrane region" description="Helical" evidence="7">
    <location>
        <begin position="67"/>
        <end position="86"/>
    </location>
</feature>
<keyword evidence="5 7" id="KW-1133">Transmembrane helix</keyword>
<evidence type="ECO:0000256" key="6">
    <source>
        <dbReference type="ARBA" id="ARBA00023136"/>
    </source>
</evidence>
<comment type="subcellular location">
    <subcellularLocation>
        <location evidence="1">Cell membrane</location>
        <topology evidence="1">Multi-pass membrane protein</topology>
    </subcellularLocation>
</comment>
<feature type="transmembrane region" description="Helical" evidence="7">
    <location>
        <begin position="42"/>
        <end position="61"/>
    </location>
</feature>
<feature type="domain" description="YetF-like N-terminal transmembrane" evidence="9">
    <location>
        <begin position="15"/>
        <end position="85"/>
    </location>
</feature>
<dbReference type="KEGG" id="paur:FGL86_12400"/>
<accession>A0A5B8SRP4</accession>
<organism evidence="10 11">
    <name type="scientific">Pistricoccus aurantiacus</name>
    <dbReference type="NCBI Taxonomy" id="1883414"/>
    <lineage>
        <taxon>Bacteria</taxon>
        <taxon>Pseudomonadati</taxon>
        <taxon>Pseudomonadota</taxon>
        <taxon>Gammaproteobacteria</taxon>
        <taxon>Oceanospirillales</taxon>
        <taxon>Halomonadaceae</taxon>
        <taxon>Pistricoccus</taxon>
    </lineage>
</organism>
<gene>
    <name evidence="10" type="ORF">FGL86_12400</name>
</gene>
<feature type="transmembrane region" description="Helical" evidence="7">
    <location>
        <begin position="12"/>
        <end position="30"/>
    </location>
</feature>
<dbReference type="PANTHER" id="PTHR34582">
    <property type="entry name" value="UPF0702 TRANSMEMBRANE PROTEIN YCAP"/>
    <property type="match status" value="1"/>
</dbReference>
<sequence>MEQVFFDSGQALLRVAVSAVLAYITLVVFLRISGRRTLSKMNAFDLVVTVALGSILATIILSKDVTLAQGGLALAALIGMQFVLTWTSVRVPWVRKLVTGEPALLLYQGTILPEALRKARVTEDELYAAVREAGEDDLKDLRAVVLETDGEFSVLTQGKVPELSSLKGMDSAD</sequence>
<evidence type="ECO:0000256" key="7">
    <source>
        <dbReference type="SAM" id="Phobius"/>
    </source>
</evidence>
<evidence type="ECO:0000259" key="8">
    <source>
        <dbReference type="Pfam" id="PF04239"/>
    </source>
</evidence>